<keyword evidence="4 5" id="KW-0472">Membrane</keyword>
<keyword evidence="7" id="KW-1185">Reference proteome</keyword>
<name>A0A443S8P6_9ACAR</name>
<dbReference type="OrthoDB" id="5845060at2759"/>
<sequence length="205" mass="22645">MCGGFNCTRNALTALNLLYILVSVVLIGVAAYGRAASVVSNINIIGGIIFCGGFLFFLSLVGLIGARKHHQYMIILFALFVVQFSITCACLAVSEAQEVEIGRKGWHESSNETRREAQHFFNCCGYENETVSQSFCMKSHVTCCRQKDMCNCENCAPKIHKAIDSALNISGGIGLFFSFTEFIGVWLTVRYRNQKDPRADPSAFI</sequence>
<dbReference type="VEuPathDB" id="VectorBase:LDEU008112"/>
<evidence type="ECO:0000256" key="2">
    <source>
        <dbReference type="ARBA" id="ARBA00022692"/>
    </source>
</evidence>
<dbReference type="InterPro" id="IPR018499">
    <property type="entry name" value="Tetraspanin/Peripherin"/>
</dbReference>
<accession>A0A443S8P6</accession>
<evidence type="ECO:0000313" key="6">
    <source>
        <dbReference type="EMBL" id="RWS23928.1"/>
    </source>
</evidence>
<dbReference type="EMBL" id="NCKV01005653">
    <property type="protein sequence ID" value="RWS23928.1"/>
    <property type="molecule type" value="Genomic_DNA"/>
</dbReference>
<reference evidence="6 7" key="1">
    <citation type="journal article" date="2018" name="Gigascience">
        <title>Genomes of trombidid mites reveal novel predicted allergens and laterally-transferred genes associated with secondary metabolism.</title>
        <authorList>
            <person name="Dong X."/>
            <person name="Chaisiri K."/>
            <person name="Xia D."/>
            <person name="Armstrong S.D."/>
            <person name="Fang Y."/>
            <person name="Donnelly M.J."/>
            <person name="Kadowaki T."/>
            <person name="McGarry J.W."/>
            <person name="Darby A.C."/>
            <person name="Makepeace B.L."/>
        </authorList>
    </citation>
    <scope>NUCLEOTIDE SEQUENCE [LARGE SCALE GENOMIC DNA]</scope>
    <source>
        <strain evidence="6">UoL-UT</strain>
    </source>
</reference>
<proteinExistence type="predicted"/>
<comment type="subcellular location">
    <subcellularLocation>
        <location evidence="1">Membrane</location>
        <topology evidence="1">Multi-pass membrane protein</topology>
    </subcellularLocation>
</comment>
<feature type="transmembrane region" description="Helical" evidence="5">
    <location>
        <begin position="44"/>
        <end position="65"/>
    </location>
</feature>
<keyword evidence="3 5" id="KW-1133">Transmembrane helix</keyword>
<comment type="caution">
    <text evidence="6">The sequence shown here is derived from an EMBL/GenBank/DDBJ whole genome shotgun (WGS) entry which is preliminary data.</text>
</comment>
<organism evidence="6 7">
    <name type="scientific">Leptotrombidium deliense</name>
    <dbReference type="NCBI Taxonomy" id="299467"/>
    <lineage>
        <taxon>Eukaryota</taxon>
        <taxon>Metazoa</taxon>
        <taxon>Ecdysozoa</taxon>
        <taxon>Arthropoda</taxon>
        <taxon>Chelicerata</taxon>
        <taxon>Arachnida</taxon>
        <taxon>Acari</taxon>
        <taxon>Acariformes</taxon>
        <taxon>Trombidiformes</taxon>
        <taxon>Prostigmata</taxon>
        <taxon>Anystina</taxon>
        <taxon>Parasitengona</taxon>
        <taxon>Trombiculoidea</taxon>
        <taxon>Trombiculidae</taxon>
        <taxon>Leptotrombidium</taxon>
    </lineage>
</organism>
<gene>
    <name evidence="6" type="ORF">B4U80_00484</name>
</gene>
<dbReference type="GO" id="GO:0016020">
    <property type="term" value="C:membrane"/>
    <property type="evidence" value="ECO:0007669"/>
    <property type="project" value="UniProtKB-SubCell"/>
</dbReference>
<protein>
    <submittedName>
        <fullName evidence="6">Tetraspanin-31-like protein</fullName>
    </submittedName>
</protein>
<evidence type="ECO:0000256" key="1">
    <source>
        <dbReference type="ARBA" id="ARBA00004141"/>
    </source>
</evidence>
<evidence type="ECO:0000313" key="7">
    <source>
        <dbReference type="Proteomes" id="UP000288716"/>
    </source>
</evidence>
<evidence type="ECO:0000256" key="3">
    <source>
        <dbReference type="ARBA" id="ARBA00022989"/>
    </source>
</evidence>
<evidence type="ECO:0000256" key="5">
    <source>
        <dbReference type="SAM" id="Phobius"/>
    </source>
</evidence>
<dbReference type="Pfam" id="PF00335">
    <property type="entry name" value="Tetraspanin"/>
    <property type="match status" value="1"/>
</dbReference>
<keyword evidence="2 5" id="KW-0812">Transmembrane</keyword>
<dbReference type="AlphaFoldDB" id="A0A443S8P6"/>
<feature type="transmembrane region" description="Helical" evidence="5">
    <location>
        <begin position="72"/>
        <end position="94"/>
    </location>
</feature>
<dbReference type="Proteomes" id="UP000288716">
    <property type="component" value="Unassembled WGS sequence"/>
</dbReference>
<dbReference type="STRING" id="299467.A0A443S8P6"/>
<evidence type="ECO:0000256" key="4">
    <source>
        <dbReference type="ARBA" id="ARBA00023136"/>
    </source>
</evidence>
<feature type="transmembrane region" description="Helical" evidence="5">
    <location>
        <begin position="169"/>
        <end position="189"/>
    </location>
</feature>
<feature type="transmembrane region" description="Helical" evidence="5">
    <location>
        <begin position="12"/>
        <end position="32"/>
    </location>
</feature>